<feature type="region of interest" description="Disordered" evidence="1">
    <location>
        <begin position="122"/>
        <end position="160"/>
    </location>
</feature>
<dbReference type="Proteomes" id="UP000799757">
    <property type="component" value="Unassembled WGS sequence"/>
</dbReference>
<feature type="compositionally biased region" description="Acidic residues" evidence="1">
    <location>
        <begin position="13"/>
        <end position="22"/>
    </location>
</feature>
<name>A0A6A6WNN0_9PLEO</name>
<dbReference type="AlphaFoldDB" id="A0A6A6WNN0"/>
<sequence>MTTIAYPLQAGAEGEDDDDDDCITPVKPQEGQQEDNKKDSKDSNNNNNGDDTTTIAYPAAADGIPHRHPENPNAERETLKAIEYHRPFKLVLPSAARGRAGSAGQRTTITRATVSIAQPLQASAVGARAATTKGDDVDNDDFMTPSKLPPTPAACGHGQG</sequence>
<gene>
    <name evidence="2" type="ORF">K505DRAFT_369319</name>
</gene>
<organism evidence="2 3">
    <name type="scientific">Melanomma pulvis-pyrius CBS 109.77</name>
    <dbReference type="NCBI Taxonomy" id="1314802"/>
    <lineage>
        <taxon>Eukaryota</taxon>
        <taxon>Fungi</taxon>
        <taxon>Dikarya</taxon>
        <taxon>Ascomycota</taxon>
        <taxon>Pezizomycotina</taxon>
        <taxon>Dothideomycetes</taxon>
        <taxon>Pleosporomycetidae</taxon>
        <taxon>Pleosporales</taxon>
        <taxon>Melanommataceae</taxon>
        <taxon>Melanomma</taxon>
    </lineage>
</organism>
<dbReference type="EMBL" id="MU003119">
    <property type="protein sequence ID" value="KAF2785447.1"/>
    <property type="molecule type" value="Genomic_DNA"/>
</dbReference>
<accession>A0A6A6WNN0</accession>
<evidence type="ECO:0000256" key="1">
    <source>
        <dbReference type="SAM" id="MobiDB-lite"/>
    </source>
</evidence>
<evidence type="ECO:0000313" key="2">
    <source>
        <dbReference type="EMBL" id="KAF2785447.1"/>
    </source>
</evidence>
<protein>
    <submittedName>
        <fullName evidence="2">Uncharacterized protein</fullName>
    </submittedName>
</protein>
<proteinExistence type="predicted"/>
<evidence type="ECO:0000313" key="3">
    <source>
        <dbReference type="Proteomes" id="UP000799757"/>
    </source>
</evidence>
<keyword evidence="3" id="KW-1185">Reference proteome</keyword>
<feature type="region of interest" description="Disordered" evidence="1">
    <location>
        <begin position="1"/>
        <end position="56"/>
    </location>
</feature>
<reference evidence="2" key="1">
    <citation type="journal article" date="2020" name="Stud. Mycol.">
        <title>101 Dothideomycetes genomes: a test case for predicting lifestyles and emergence of pathogens.</title>
        <authorList>
            <person name="Haridas S."/>
            <person name="Albert R."/>
            <person name="Binder M."/>
            <person name="Bloem J."/>
            <person name="Labutti K."/>
            <person name="Salamov A."/>
            <person name="Andreopoulos B."/>
            <person name="Baker S."/>
            <person name="Barry K."/>
            <person name="Bills G."/>
            <person name="Bluhm B."/>
            <person name="Cannon C."/>
            <person name="Castanera R."/>
            <person name="Culley D."/>
            <person name="Daum C."/>
            <person name="Ezra D."/>
            <person name="Gonzalez J."/>
            <person name="Henrissat B."/>
            <person name="Kuo A."/>
            <person name="Liang C."/>
            <person name="Lipzen A."/>
            <person name="Lutzoni F."/>
            <person name="Magnuson J."/>
            <person name="Mondo S."/>
            <person name="Nolan M."/>
            <person name="Ohm R."/>
            <person name="Pangilinan J."/>
            <person name="Park H.-J."/>
            <person name="Ramirez L."/>
            <person name="Alfaro M."/>
            <person name="Sun H."/>
            <person name="Tritt A."/>
            <person name="Yoshinaga Y."/>
            <person name="Zwiers L.-H."/>
            <person name="Turgeon B."/>
            <person name="Goodwin S."/>
            <person name="Spatafora J."/>
            <person name="Crous P."/>
            <person name="Grigoriev I."/>
        </authorList>
    </citation>
    <scope>NUCLEOTIDE SEQUENCE</scope>
    <source>
        <strain evidence="2">CBS 109.77</strain>
    </source>
</reference>